<dbReference type="InterPro" id="IPR009057">
    <property type="entry name" value="Homeodomain-like_sf"/>
</dbReference>
<dbReference type="InterPro" id="IPR036271">
    <property type="entry name" value="Tet_transcr_reg_TetR-rel_C_sf"/>
</dbReference>
<evidence type="ECO:0000256" key="5">
    <source>
        <dbReference type="PROSITE-ProRule" id="PRU00335"/>
    </source>
</evidence>
<dbReference type="Gene3D" id="1.10.10.60">
    <property type="entry name" value="Homeodomain-like"/>
    <property type="match status" value="1"/>
</dbReference>
<evidence type="ECO:0000259" key="6">
    <source>
        <dbReference type="PROSITE" id="PS50977"/>
    </source>
</evidence>
<gene>
    <name evidence="7" type="ORF">CAL13_01145</name>
</gene>
<sequence length="188" mass="21185">MAAPRERILEEAARLFADSGYENSTMADVAGRLGVTKAAIYHYFPTKQDIYDAIIIDVLSGLTATVAAEVARETEPMARLRRFMLAHARYFQARHPQFVTMLIGYSGMQPGYREDAARLRDEYEQILRRLISEGVARGVFRDVDPAQTGRAILSMLNWMARWYKPGGEQDAEAVADGYFDLLCGGIRR</sequence>
<dbReference type="PANTHER" id="PTHR30055">
    <property type="entry name" value="HTH-TYPE TRANSCRIPTIONAL REGULATOR RUTR"/>
    <property type="match status" value="1"/>
</dbReference>
<dbReference type="Gene3D" id="1.10.357.10">
    <property type="entry name" value="Tetracycline Repressor, domain 2"/>
    <property type="match status" value="1"/>
</dbReference>
<evidence type="ECO:0000256" key="3">
    <source>
        <dbReference type="ARBA" id="ARBA00023125"/>
    </source>
</evidence>
<name>A0A1W6YWL1_9BORD</name>
<dbReference type="PROSITE" id="PS50977">
    <property type="entry name" value="HTH_TETR_2"/>
    <property type="match status" value="1"/>
</dbReference>
<evidence type="ECO:0000256" key="1">
    <source>
        <dbReference type="ARBA" id="ARBA00022491"/>
    </source>
</evidence>
<dbReference type="InterPro" id="IPR041490">
    <property type="entry name" value="KstR2_TetR_C"/>
</dbReference>
<feature type="domain" description="HTH tetR-type" evidence="6">
    <location>
        <begin position="2"/>
        <end position="62"/>
    </location>
</feature>
<dbReference type="PRINTS" id="PR00455">
    <property type="entry name" value="HTHTETR"/>
</dbReference>
<dbReference type="GO" id="GO:0000976">
    <property type="term" value="F:transcription cis-regulatory region binding"/>
    <property type="evidence" value="ECO:0007669"/>
    <property type="project" value="TreeGrafter"/>
</dbReference>
<keyword evidence="2" id="KW-0805">Transcription regulation</keyword>
<dbReference type="SUPFAM" id="SSF48498">
    <property type="entry name" value="Tetracyclin repressor-like, C-terminal domain"/>
    <property type="match status" value="1"/>
</dbReference>
<dbReference type="AlphaFoldDB" id="A0A1W6YWL1"/>
<feature type="DNA-binding region" description="H-T-H motif" evidence="5">
    <location>
        <begin position="25"/>
        <end position="44"/>
    </location>
</feature>
<dbReference type="SUPFAM" id="SSF46689">
    <property type="entry name" value="Homeodomain-like"/>
    <property type="match status" value="1"/>
</dbReference>
<keyword evidence="3 5" id="KW-0238">DNA-binding</keyword>
<reference evidence="7 8" key="1">
    <citation type="submission" date="2017-05" db="EMBL/GenBank/DDBJ databases">
        <title>Complete and WGS of Bordetella genogroups.</title>
        <authorList>
            <person name="Spilker T."/>
            <person name="LiPuma J."/>
        </authorList>
    </citation>
    <scope>NUCLEOTIDE SEQUENCE [LARGE SCALE GENOMIC DNA]</scope>
    <source>
        <strain evidence="7 8">AU17164</strain>
    </source>
</reference>
<dbReference type="InterPro" id="IPR050109">
    <property type="entry name" value="HTH-type_TetR-like_transc_reg"/>
</dbReference>
<keyword evidence="4" id="KW-0804">Transcription</keyword>
<dbReference type="Pfam" id="PF00440">
    <property type="entry name" value="TetR_N"/>
    <property type="match status" value="1"/>
</dbReference>
<evidence type="ECO:0000313" key="7">
    <source>
        <dbReference type="EMBL" id="ARP84983.1"/>
    </source>
</evidence>
<keyword evidence="1" id="KW-0678">Repressor</keyword>
<dbReference type="EMBL" id="CP021109">
    <property type="protein sequence ID" value="ARP84983.1"/>
    <property type="molecule type" value="Genomic_DNA"/>
</dbReference>
<organism evidence="7 8">
    <name type="scientific">Bordetella genomosp. 9</name>
    <dbReference type="NCBI Taxonomy" id="1416803"/>
    <lineage>
        <taxon>Bacteria</taxon>
        <taxon>Pseudomonadati</taxon>
        <taxon>Pseudomonadota</taxon>
        <taxon>Betaproteobacteria</taxon>
        <taxon>Burkholderiales</taxon>
        <taxon>Alcaligenaceae</taxon>
        <taxon>Bordetella</taxon>
    </lineage>
</organism>
<dbReference type="PANTHER" id="PTHR30055:SF240">
    <property type="entry name" value="HTH-TYPE TRANSCRIPTIONAL REGULATOR ACRR"/>
    <property type="match status" value="1"/>
</dbReference>
<proteinExistence type="predicted"/>
<keyword evidence="8" id="KW-1185">Reference proteome</keyword>
<evidence type="ECO:0000256" key="2">
    <source>
        <dbReference type="ARBA" id="ARBA00023015"/>
    </source>
</evidence>
<dbReference type="GO" id="GO:0003700">
    <property type="term" value="F:DNA-binding transcription factor activity"/>
    <property type="evidence" value="ECO:0007669"/>
    <property type="project" value="TreeGrafter"/>
</dbReference>
<dbReference type="InterPro" id="IPR023772">
    <property type="entry name" value="DNA-bd_HTH_TetR-type_CS"/>
</dbReference>
<dbReference type="Pfam" id="PF17932">
    <property type="entry name" value="TetR_C_24"/>
    <property type="match status" value="1"/>
</dbReference>
<evidence type="ECO:0000313" key="8">
    <source>
        <dbReference type="Proteomes" id="UP000194139"/>
    </source>
</evidence>
<evidence type="ECO:0000256" key="4">
    <source>
        <dbReference type="ARBA" id="ARBA00023163"/>
    </source>
</evidence>
<dbReference type="Proteomes" id="UP000194139">
    <property type="component" value="Chromosome"/>
</dbReference>
<accession>A0A1W6YWL1</accession>
<dbReference type="PROSITE" id="PS01081">
    <property type="entry name" value="HTH_TETR_1"/>
    <property type="match status" value="1"/>
</dbReference>
<protein>
    <submittedName>
        <fullName evidence="7">TetR family transcriptional regulator</fullName>
    </submittedName>
</protein>
<dbReference type="InterPro" id="IPR001647">
    <property type="entry name" value="HTH_TetR"/>
</dbReference>